<feature type="domain" description="RNA polymerase sigma factor 70 region 4 type 2" evidence="7">
    <location>
        <begin position="106"/>
        <end position="158"/>
    </location>
</feature>
<dbReference type="PANTHER" id="PTHR43133">
    <property type="entry name" value="RNA POLYMERASE ECF-TYPE SIGMA FACTO"/>
    <property type="match status" value="1"/>
</dbReference>
<keyword evidence="2" id="KW-0805">Transcription regulation</keyword>
<evidence type="ECO:0000256" key="2">
    <source>
        <dbReference type="ARBA" id="ARBA00023015"/>
    </source>
</evidence>
<dbReference type="SUPFAM" id="SSF88946">
    <property type="entry name" value="Sigma2 domain of RNA polymerase sigma factors"/>
    <property type="match status" value="1"/>
</dbReference>
<evidence type="ECO:0000259" key="6">
    <source>
        <dbReference type="Pfam" id="PF04542"/>
    </source>
</evidence>
<feature type="domain" description="RNA polymerase sigma-70 region 2" evidence="6">
    <location>
        <begin position="3"/>
        <end position="73"/>
    </location>
</feature>
<organism evidence="8 9">
    <name type="scientific">Nisaea acidiphila</name>
    <dbReference type="NCBI Taxonomy" id="1862145"/>
    <lineage>
        <taxon>Bacteria</taxon>
        <taxon>Pseudomonadati</taxon>
        <taxon>Pseudomonadota</taxon>
        <taxon>Alphaproteobacteria</taxon>
        <taxon>Rhodospirillales</taxon>
        <taxon>Thalassobaculaceae</taxon>
        <taxon>Nisaea</taxon>
    </lineage>
</organism>
<dbReference type="KEGG" id="naci:NUH88_18035"/>
<dbReference type="EMBL" id="CP102480">
    <property type="protein sequence ID" value="UUX49289.1"/>
    <property type="molecule type" value="Genomic_DNA"/>
</dbReference>
<evidence type="ECO:0000313" key="9">
    <source>
        <dbReference type="Proteomes" id="UP001060336"/>
    </source>
</evidence>
<name>A0A9J7ARU8_9PROT</name>
<reference evidence="8" key="1">
    <citation type="submission" date="2022-08" db="EMBL/GenBank/DDBJ databases">
        <title>Nisaea acidiphila sp. nov., isolated from a marine algal debris and emended description of the genus Nisaea Urios et al. 2008.</title>
        <authorList>
            <person name="Kwon K."/>
        </authorList>
    </citation>
    <scope>NUCLEOTIDE SEQUENCE</scope>
    <source>
        <strain evidence="8">MEBiC11861</strain>
    </source>
</reference>
<evidence type="ECO:0000256" key="1">
    <source>
        <dbReference type="ARBA" id="ARBA00010641"/>
    </source>
</evidence>
<keyword evidence="4" id="KW-0804">Transcription</keyword>
<dbReference type="GO" id="GO:0006352">
    <property type="term" value="P:DNA-templated transcription initiation"/>
    <property type="evidence" value="ECO:0007669"/>
    <property type="project" value="InterPro"/>
</dbReference>
<dbReference type="PANTHER" id="PTHR43133:SF63">
    <property type="entry name" value="RNA POLYMERASE SIGMA FACTOR FECI-RELATED"/>
    <property type="match status" value="1"/>
</dbReference>
<evidence type="ECO:0000313" key="8">
    <source>
        <dbReference type="EMBL" id="UUX49289.1"/>
    </source>
</evidence>
<dbReference type="InterPro" id="IPR013324">
    <property type="entry name" value="RNA_pol_sigma_r3/r4-like"/>
</dbReference>
<comment type="similarity">
    <text evidence="1">Belongs to the sigma-70 factor family. ECF subfamily.</text>
</comment>
<dbReference type="InterPro" id="IPR014284">
    <property type="entry name" value="RNA_pol_sigma-70_dom"/>
</dbReference>
<gene>
    <name evidence="8" type="ORF">NUH88_18035</name>
</gene>
<feature type="region of interest" description="Disordered" evidence="5">
    <location>
        <begin position="166"/>
        <end position="187"/>
    </location>
</feature>
<dbReference type="RefSeq" id="WP_257767850.1">
    <property type="nucleotide sequence ID" value="NZ_CP102480.1"/>
</dbReference>
<dbReference type="Pfam" id="PF04542">
    <property type="entry name" value="Sigma70_r2"/>
    <property type="match status" value="1"/>
</dbReference>
<evidence type="ECO:0000256" key="4">
    <source>
        <dbReference type="ARBA" id="ARBA00023163"/>
    </source>
</evidence>
<keyword evidence="9" id="KW-1185">Reference proteome</keyword>
<dbReference type="CDD" id="cd06171">
    <property type="entry name" value="Sigma70_r4"/>
    <property type="match status" value="1"/>
</dbReference>
<evidence type="ECO:0000256" key="3">
    <source>
        <dbReference type="ARBA" id="ARBA00023082"/>
    </source>
</evidence>
<protein>
    <submittedName>
        <fullName evidence="8">Sigma-70 family RNA polymerase sigma factor</fullName>
    </submittedName>
</protein>
<dbReference type="Pfam" id="PF08281">
    <property type="entry name" value="Sigma70_r4_2"/>
    <property type="match status" value="1"/>
</dbReference>
<proteinExistence type="inferred from homology"/>
<dbReference type="InterPro" id="IPR013325">
    <property type="entry name" value="RNA_pol_sigma_r2"/>
</dbReference>
<dbReference type="GO" id="GO:0016987">
    <property type="term" value="F:sigma factor activity"/>
    <property type="evidence" value="ECO:0007669"/>
    <property type="project" value="UniProtKB-KW"/>
</dbReference>
<sequence>MELVLTHRGELIGYALRIVGNRTTAEDVVQEAYLNFWAHTGTAEATASPVTEPVGYLYRIVRNLALDWRRRPARNLMTQVDGDILERYASENASPETDAIWRQELAAIQDVIDGLPERTRIAFEMHRLGGKTLQEVADHLEVSVTRAHQLIRQALVKCAERLEQLENDGTPVPEKTGGTEKKRGSRV</sequence>
<dbReference type="SUPFAM" id="SSF88659">
    <property type="entry name" value="Sigma3 and sigma4 domains of RNA polymerase sigma factors"/>
    <property type="match status" value="1"/>
</dbReference>
<dbReference type="InterPro" id="IPR036388">
    <property type="entry name" value="WH-like_DNA-bd_sf"/>
</dbReference>
<feature type="compositionally biased region" description="Basic and acidic residues" evidence="5">
    <location>
        <begin position="177"/>
        <end position="187"/>
    </location>
</feature>
<evidence type="ECO:0000259" key="7">
    <source>
        <dbReference type="Pfam" id="PF08281"/>
    </source>
</evidence>
<dbReference type="NCBIfam" id="TIGR02937">
    <property type="entry name" value="sigma70-ECF"/>
    <property type="match status" value="1"/>
</dbReference>
<dbReference type="Proteomes" id="UP001060336">
    <property type="component" value="Chromosome"/>
</dbReference>
<dbReference type="InterPro" id="IPR007627">
    <property type="entry name" value="RNA_pol_sigma70_r2"/>
</dbReference>
<keyword evidence="3" id="KW-0731">Sigma factor</keyword>
<dbReference type="Gene3D" id="1.10.1740.10">
    <property type="match status" value="1"/>
</dbReference>
<dbReference type="GO" id="GO:0003677">
    <property type="term" value="F:DNA binding"/>
    <property type="evidence" value="ECO:0007669"/>
    <property type="project" value="InterPro"/>
</dbReference>
<dbReference type="InterPro" id="IPR013249">
    <property type="entry name" value="RNA_pol_sigma70_r4_t2"/>
</dbReference>
<dbReference type="Gene3D" id="1.10.10.10">
    <property type="entry name" value="Winged helix-like DNA-binding domain superfamily/Winged helix DNA-binding domain"/>
    <property type="match status" value="1"/>
</dbReference>
<dbReference type="InterPro" id="IPR039425">
    <property type="entry name" value="RNA_pol_sigma-70-like"/>
</dbReference>
<evidence type="ECO:0000256" key="5">
    <source>
        <dbReference type="SAM" id="MobiDB-lite"/>
    </source>
</evidence>
<dbReference type="AlphaFoldDB" id="A0A9J7ARU8"/>
<accession>A0A9J7ARU8</accession>